<name>A0AA37GGA9_9PEZI</name>
<sequence length="62" mass="7006">MTISREQAFGSPRRMQVEHGTCLSHLTFREAQALQLRGARWVVRKRDGVSDDMSPSRQSGCS</sequence>
<gene>
    <name evidence="1" type="ORF">ColLi_03213</name>
</gene>
<organism evidence="1 2">
    <name type="scientific">Colletotrichum liriopes</name>
    <dbReference type="NCBI Taxonomy" id="708192"/>
    <lineage>
        <taxon>Eukaryota</taxon>
        <taxon>Fungi</taxon>
        <taxon>Dikarya</taxon>
        <taxon>Ascomycota</taxon>
        <taxon>Pezizomycotina</taxon>
        <taxon>Sordariomycetes</taxon>
        <taxon>Hypocreomycetidae</taxon>
        <taxon>Glomerellales</taxon>
        <taxon>Glomerellaceae</taxon>
        <taxon>Colletotrichum</taxon>
        <taxon>Colletotrichum spaethianum species complex</taxon>
    </lineage>
</organism>
<keyword evidence="2" id="KW-1185">Reference proteome</keyword>
<accession>A0AA37GGA9</accession>
<comment type="caution">
    <text evidence="1">The sequence shown here is derived from an EMBL/GenBank/DDBJ whole genome shotgun (WGS) entry which is preliminary data.</text>
</comment>
<dbReference type="EMBL" id="BPPX01000005">
    <property type="protein sequence ID" value="GJC80375.1"/>
    <property type="molecule type" value="Genomic_DNA"/>
</dbReference>
<proteinExistence type="predicted"/>
<reference evidence="1 2" key="1">
    <citation type="submission" date="2021-07" db="EMBL/GenBank/DDBJ databases">
        <title>Genome data of Colletotrichum spaethianum.</title>
        <authorList>
            <person name="Utami Y.D."/>
            <person name="Hiruma K."/>
        </authorList>
    </citation>
    <scope>NUCLEOTIDE SEQUENCE [LARGE SCALE GENOMIC DNA]</scope>
    <source>
        <strain evidence="1 2">MAFF 242679</strain>
    </source>
</reference>
<protein>
    <submittedName>
        <fullName evidence="1">Uncharacterized protein</fullName>
    </submittedName>
</protein>
<evidence type="ECO:0000313" key="2">
    <source>
        <dbReference type="Proteomes" id="UP001055172"/>
    </source>
</evidence>
<dbReference type="AlphaFoldDB" id="A0AA37GGA9"/>
<dbReference type="Proteomes" id="UP001055172">
    <property type="component" value="Unassembled WGS sequence"/>
</dbReference>
<evidence type="ECO:0000313" key="1">
    <source>
        <dbReference type="EMBL" id="GJC80375.1"/>
    </source>
</evidence>